<dbReference type="InterPro" id="IPR041698">
    <property type="entry name" value="Methyltransf_25"/>
</dbReference>
<reference evidence="2 3" key="1">
    <citation type="submission" date="2021-01" db="EMBL/GenBank/DDBJ databases">
        <title>Whole genome shotgun sequence of Plantactinospora mayteni NBRC 109088.</title>
        <authorList>
            <person name="Komaki H."/>
            <person name="Tamura T."/>
        </authorList>
    </citation>
    <scope>NUCLEOTIDE SEQUENCE [LARGE SCALE GENOMIC DNA]</scope>
    <source>
        <strain evidence="2 3">NBRC 109088</strain>
    </source>
</reference>
<protein>
    <recommendedName>
        <fullName evidence="1">Methyltransferase domain-containing protein</fullName>
    </recommendedName>
</protein>
<dbReference type="SUPFAM" id="SSF53335">
    <property type="entry name" value="S-adenosyl-L-methionine-dependent methyltransferases"/>
    <property type="match status" value="1"/>
</dbReference>
<organism evidence="2 3">
    <name type="scientific">Plantactinospora mayteni</name>
    <dbReference type="NCBI Taxonomy" id="566021"/>
    <lineage>
        <taxon>Bacteria</taxon>
        <taxon>Bacillati</taxon>
        <taxon>Actinomycetota</taxon>
        <taxon>Actinomycetes</taxon>
        <taxon>Micromonosporales</taxon>
        <taxon>Micromonosporaceae</taxon>
        <taxon>Plantactinospora</taxon>
    </lineage>
</organism>
<sequence length="326" mass="35055">MNAADLLRSPCGSTALVDEAAALVDDETALVDGTALAGDGTLVGDAALVGGAALAGGPALAGGAAAWRQRQERYWDGISDHYNGLYAGRWSRLEDAWVERRLGFLRRLAEPTVLDLGCGTGLGLRMVRRLNPAARYVGVDVSAQMVHGVGDPLATLHLGTMDDLSFLPDGSVDVALGLFSSVSYGYDTGRVFAEVARTLRPGGWAYLSVLSDRALSRVRGGAPLGMYRTRGDRRPQVAVPVRRLDVARVRELARRSRLTVVRSAGMNVLSGLFEQPAFWHLGRLAARLAPDRAHTIETLLRKDPDVDRVTPYGAPAHVRRSPARLR</sequence>
<dbReference type="PANTHER" id="PTHR42912">
    <property type="entry name" value="METHYLTRANSFERASE"/>
    <property type="match status" value="1"/>
</dbReference>
<dbReference type="InterPro" id="IPR050508">
    <property type="entry name" value="Methyltransf_Superfamily"/>
</dbReference>
<dbReference type="Proteomes" id="UP000621500">
    <property type="component" value="Unassembled WGS sequence"/>
</dbReference>
<keyword evidence="3" id="KW-1185">Reference proteome</keyword>
<evidence type="ECO:0000313" key="3">
    <source>
        <dbReference type="Proteomes" id="UP000621500"/>
    </source>
</evidence>
<dbReference type="Pfam" id="PF13649">
    <property type="entry name" value="Methyltransf_25"/>
    <property type="match status" value="1"/>
</dbReference>
<comment type="caution">
    <text evidence="2">The sequence shown here is derived from an EMBL/GenBank/DDBJ whole genome shotgun (WGS) entry which is preliminary data.</text>
</comment>
<dbReference type="CDD" id="cd02440">
    <property type="entry name" value="AdoMet_MTases"/>
    <property type="match status" value="1"/>
</dbReference>
<gene>
    <name evidence="2" type="ORF">Pma05_12870</name>
</gene>
<evidence type="ECO:0000313" key="2">
    <source>
        <dbReference type="EMBL" id="GIG94714.1"/>
    </source>
</evidence>
<dbReference type="InterPro" id="IPR029063">
    <property type="entry name" value="SAM-dependent_MTases_sf"/>
</dbReference>
<dbReference type="RefSeq" id="WP_203856338.1">
    <property type="nucleotide sequence ID" value="NZ_BAAAZQ010000005.1"/>
</dbReference>
<dbReference type="EMBL" id="BONX01000007">
    <property type="protein sequence ID" value="GIG94714.1"/>
    <property type="molecule type" value="Genomic_DNA"/>
</dbReference>
<name>A0ABQ4EJA8_9ACTN</name>
<accession>A0ABQ4EJA8</accession>
<evidence type="ECO:0000259" key="1">
    <source>
        <dbReference type="Pfam" id="PF13649"/>
    </source>
</evidence>
<feature type="domain" description="Methyltransferase" evidence="1">
    <location>
        <begin position="113"/>
        <end position="203"/>
    </location>
</feature>
<dbReference type="Gene3D" id="3.40.50.150">
    <property type="entry name" value="Vaccinia Virus protein VP39"/>
    <property type="match status" value="1"/>
</dbReference>
<proteinExistence type="predicted"/>